<dbReference type="EMBL" id="PPTA01000001">
    <property type="protein sequence ID" value="TFB07460.1"/>
    <property type="molecule type" value="Genomic_DNA"/>
</dbReference>
<organism evidence="4 5">
    <name type="scientific">Trichoderma ghanense</name>
    <dbReference type="NCBI Taxonomy" id="65468"/>
    <lineage>
        <taxon>Eukaryota</taxon>
        <taxon>Fungi</taxon>
        <taxon>Dikarya</taxon>
        <taxon>Ascomycota</taxon>
        <taxon>Pezizomycotina</taxon>
        <taxon>Sordariomycetes</taxon>
        <taxon>Hypocreomycetidae</taxon>
        <taxon>Hypocreales</taxon>
        <taxon>Hypocreaceae</taxon>
        <taxon>Trichoderma</taxon>
    </lineage>
</organism>
<feature type="chain" id="PRO_5045699646" description="SSCRP protein" evidence="3">
    <location>
        <begin position="24"/>
        <end position="112"/>
    </location>
</feature>
<keyword evidence="2" id="KW-0472">Membrane</keyword>
<gene>
    <name evidence="4" type="ORF">CCMA1212_000597</name>
</gene>
<name>A0ABY2HGH6_9HYPO</name>
<comment type="caution">
    <text evidence="4">The sequence shown here is derived from an EMBL/GenBank/DDBJ whole genome shotgun (WGS) entry which is preliminary data.</text>
</comment>
<proteinExistence type="predicted"/>
<evidence type="ECO:0000256" key="2">
    <source>
        <dbReference type="SAM" id="Phobius"/>
    </source>
</evidence>
<feature type="compositionally biased region" description="Low complexity" evidence="1">
    <location>
        <begin position="64"/>
        <end position="74"/>
    </location>
</feature>
<keyword evidence="3" id="KW-0732">Signal</keyword>
<protein>
    <recommendedName>
        <fullName evidence="6">SSCRP protein</fullName>
    </recommendedName>
</protein>
<reference evidence="4 5" key="1">
    <citation type="submission" date="2018-01" db="EMBL/GenBank/DDBJ databases">
        <title>Genome characterization of the sugarcane-associated fungus Trichoderma ghanense CCMA-1212 and their application in lignocelulose bioconversion.</title>
        <authorList>
            <person name="Steindorff A.S."/>
            <person name="Mendes T.D."/>
            <person name="Vilela E.S.D."/>
            <person name="Rodrigues D.S."/>
            <person name="Formighieri E.F."/>
            <person name="Melo I.S."/>
            <person name="Favaro L.C.L."/>
        </authorList>
    </citation>
    <scope>NUCLEOTIDE SEQUENCE [LARGE SCALE GENOMIC DNA]</scope>
    <source>
        <strain evidence="4 5">CCMA-1212</strain>
    </source>
</reference>
<keyword evidence="2" id="KW-0812">Transmembrane</keyword>
<feature type="signal peptide" evidence="3">
    <location>
        <begin position="1"/>
        <end position="23"/>
    </location>
</feature>
<evidence type="ECO:0000313" key="4">
    <source>
        <dbReference type="EMBL" id="TFB07460.1"/>
    </source>
</evidence>
<evidence type="ECO:0000313" key="5">
    <source>
        <dbReference type="Proteomes" id="UP001642720"/>
    </source>
</evidence>
<evidence type="ECO:0008006" key="6">
    <source>
        <dbReference type="Google" id="ProtNLM"/>
    </source>
</evidence>
<dbReference type="Proteomes" id="UP001642720">
    <property type="component" value="Unassembled WGS sequence"/>
</dbReference>
<keyword evidence="5" id="KW-1185">Reference proteome</keyword>
<feature type="transmembrane region" description="Helical" evidence="2">
    <location>
        <begin position="94"/>
        <end position="111"/>
    </location>
</feature>
<evidence type="ECO:0000256" key="3">
    <source>
        <dbReference type="SAM" id="SignalP"/>
    </source>
</evidence>
<sequence>MAFHLLKRLTLLFLLLGVALALADKGIVGIVPLEVAALSMHGEQGGRWTYHDNSSLFDNATAASPSGSVSSPSPETGRRRLKAELTNMIMQEPGFVLLSLSFMLISGGMVFL</sequence>
<feature type="region of interest" description="Disordered" evidence="1">
    <location>
        <begin position="59"/>
        <end position="78"/>
    </location>
</feature>
<accession>A0ABY2HGH6</accession>
<dbReference type="GeneID" id="300572508"/>
<dbReference type="RefSeq" id="XP_073563661.1">
    <property type="nucleotide sequence ID" value="XM_073698058.1"/>
</dbReference>
<keyword evidence="2" id="KW-1133">Transmembrane helix</keyword>
<evidence type="ECO:0000256" key="1">
    <source>
        <dbReference type="SAM" id="MobiDB-lite"/>
    </source>
</evidence>